<dbReference type="InterPro" id="IPR012337">
    <property type="entry name" value="RNaseH-like_sf"/>
</dbReference>
<name>A0ABQ9KNW6_HEVBR</name>
<dbReference type="EMBL" id="JARPOI010000016">
    <property type="protein sequence ID" value="KAJ9145619.1"/>
    <property type="molecule type" value="Genomic_DNA"/>
</dbReference>
<evidence type="ECO:0000313" key="3">
    <source>
        <dbReference type="Proteomes" id="UP001174677"/>
    </source>
</evidence>
<keyword evidence="3" id="KW-1185">Reference proteome</keyword>
<protein>
    <recommendedName>
        <fullName evidence="1">DUF659 domain-containing protein</fullName>
    </recommendedName>
</protein>
<organism evidence="2 3">
    <name type="scientific">Hevea brasiliensis</name>
    <name type="common">Para rubber tree</name>
    <name type="synonym">Siphonia brasiliensis</name>
    <dbReference type="NCBI Taxonomy" id="3981"/>
    <lineage>
        <taxon>Eukaryota</taxon>
        <taxon>Viridiplantae</taxon>
        <taxon>Streptophyta</taxon>
        <taxon>Embryophyta</taxon>
        <taxon>Tracheophyta</taxon>
        <taxon>Spermatophyta</taxon>
        <taxon>Magnoliopsida</taxon>
        <taxon>eudicotyledons</taxon>
        <taxon>Gunneridae</taxon>
        <taxon>Pentapetalae</taxon>
        <taxon>rosids</taxon>
        <taxon>fabids</taxon>
        <taxon>Malpighiales</taxon>
        <taxon>Euphorbiaceae</taxon>
        <taxon>Crotonoideae</taxon>
        <taxon>Micrandreae</taxon>
        <taxon>Hevea</taxon>
    </lineage>
</organism>
<dbReference type="InterPro" id="IPR007021">
    <property type="entry name" value="DUF659"/>
</dbReference>
<gene>
    <name evidence="2" type="ORF">P3X46_027982</name>
</gene>
<feature type="domain" description="DUF659" evidence="1">
    <location>
        <begin position="199"/>
        <end position="351"/>
    </location>
</feature>
<dbReference type="Proteomes" id="UP001174677">
    <property type="component" value="Chromosome 16"/>
</dbReference>
<dbReference type="PANTHER" id="PTHR32166:SF63">
    <property type="entry name" value="HAT TRANSPOSON SUPERFAMILY PROTEIN"/>
    <property type="match status" value="1"/>
</dbReference>
<dbReference type="SUPFAM" id="SSF53098">
    <property type="entry name" value="Ribonuclease H-like"/>
    <property type="match status" value="1"/>
</dbReference>
<reference evidence="2" key="1">
    <citation type="journal article" date="2023" name="Plant Biotechnol. J.">
        <title>Chromosome-level wild Hevea brasiliensis genome provides new tools for genomic-assisted breeding and valuable loci to elevate rubber yield.</title>
        <authorList>
            <person name="Cheng H."/>
            <person name="Song X."/>
            <person name="Hu Y."/>
            <person name="Wu T."/>
            <person name="Yang Q."/>
            <person name="An Z."/>
            <person name="Feng S."/>
            <person name="Deng Z."/>
            <person name="Wu W."/>
            <person name="Zeng X."/>
            <person name="Tu M."/>
            <person name="Wang X."/>
            <person name="Huang H."/>
        </authorList>
    </citation>
    <scope>NUCLEOTIDE SEQUENCE</scope>
    <source>
        <strain evidence="2">MT/VB/25A 57/8</strain>
    </source>
</reference>
<comment type="caution">
    <text evidence="2">The sequence shown here is derived from an EMBL/GenBank/DDBJ whole genome shotgun (WGS) entry which is preliminary data.</text>
</comment>
<dbReference type="PANTHER" id="PTHR32166">
    <property type="entry name" value="OSJNBA0013A04.12 PROTEIN"/>
    <property type="match status" value="1"/>
</dbReference>
<proteinExistence type="predicted"/>
<sequence length="705" mass="79788">MSTGESSINIHDHGTSLDKKKIRVQCNYCGKVVSGFFRLKCHLGGVRKDVVPCEKVPENVKESFRNMLEERKRENLAKEVGKICQPDLPGKRNGWPTSNVVKHFKFEASQTAGYGSKKQLENDSVVEDDVVEHFPVPNKRPDSKITINGQLKEDASAGQVKKSIGRFFYETGIDFSVANSPSFERMLNATLGCGQVTIPTLLELKGWILWDEVKEMQEYVKKIRHSWASTGCSILLDGWVNEKGQNLVSFVVECPEGPIYLHSADVSAIINDVNALQLLLDRAIEEVGIDNVVQIVACSTTGWVGTVGKQFMDRRRTVFWSVSTSHCIKLILEKIGTLVGIRGILDKAKIITKFIYGRGEILKLMRNHTHSYDLIKPSKMKFVVPFLTLENIVSEKKNLKKMFVSSEWRTSVWASVPEGMTVAHLMEDLSFWTGAEMTLKATVPLLRVLSLIAEADKPQVGYIYETMDQAKETIREEFKNKKSQYIPFWKIIDEIWDTYLHSPLHAAGYYLNPSLFYSTDFYSDPEVAFGLLCCIVRMVPDQHTQDLISLQLDEYRHARGAFKEGSAIGKRTNVSPAQWWSTYGKQHPELQKFAVRILSQTCDGALRYGLKRSLAERLLMSGRNHVEQQRLNDLAYVHYNLHLQNTKLGVKSGLVSEEIDPMDDWVVDKALETAPRNGGSEWMEADCTEATVNAEEHHETEAREG</sequence>
<evidence type="ECO:0000259" key="1">
    <source>
        <dbReference type="Pfam" id="PF04937"/>
    </source>
</evidence>
<dbReference type="Pfam" id="PF04937">
    <property type="entry name" value="DUF659"/>
    <property type="match status" value="1"/>
</dbReference>
<accession>A0ABQ9KNW6</accession>
<evidence type="ECO:0000313" key="2">
    <source>
        <dbReference type="EMBL" id="KAJ9145619.1"/>
    </source>
</evidence>